<feature type="binding site" evidence="9">
    <location>
        <begin position="39"/>
        <end position="43"/>
    </location>
    <ligand>
        <name>4-amino-2-methyl-5-(diphosphooxymethyl)pyrimidine</name>
        <dbReference type="ChEBI" id="CHEBI:57841"/>
    </ligand>
</feature>
<dbReference type="InterPro" id="IPR034291">
    <property type="entry name" value="TMP_synthase"/>
</dbReference>
<feature type="binding site" evidence="9">
    <location>
        <position position="139"/>
    </location>
    <ligand>
        <name>4-amino-2-methyl-5-(diphosphooxymethyl)pyrimidine</name>
        <dbReference type="ChEBI" id="CHEBI:57841"/>
    </ligand>
</feature>
<proteinExistence type="inferred from homology"/>
<evidence type="ECO:0000256" key="9">
    <source>
        <dbReference type="HAMAP-Rule" id="MF_00097"/>
    </source>
</evidence>
<feature type="binding site" evidence="9">
    <location>
        <position position="71"/>
    </location>
    <ligand>
        <name>4-amino-2-methyl-5-(diphosphooxymethyl)pyrimidine</name>
        <dbReference type="ChEBI" id="CHEBI:57841"/>
    </ligand>
</feature>
<name>A0A157QRN5_9BORD</name>
<dbReference type="PANTHER" id="PTHR20857:SF15">
    <property type="entry name" value="THIAMINE-PHOSPHATE SYNTHASE"/>
    <property type="match status" value="1"/>
</dbReference>
<comment type="similarity">
    <text evidence="9 10">Belongs to the thiamine-phosphate synthase family.</text>
</comment>
<dbReference type="RefSeq" id="WP_066417449.1">
    <property type="nucleotide sequence ID" value="NZ_FKBS01000025.1"/>
</dbReference>
<evidence type="ECO:0000313" key="14">
    <source>
        <dbReference type="Proteomes" id="UP000077037"/>
    </source>
</evidence>
<keyword evidence="2 9" id="KW-0808">Transferase</keyword>
<dbReference type="CDD" id="cd00564">
    <property type="entry name" value="TMP_TenI"/>
    <property type="match status" value="1"/>
</dbReference>
<evidence type="ECO:0000256" key="7">
    <source>
        <dbReference type="ARBA" id="ARBA00047851"/>
    </source>
</evidence>
<evidence type="ECO:0000256" key="2">
    <source>
        <dbReference type="ARBA" id="ARBA00022679"/>
    </source>
</evidence>
<sequence length="223" mass="23582">MTALRFPRGLYGVTPEWDDTDRLLLAVQQAAAGGMRSLQLRRKDVPDAVRADQARALAPLCRELGVVLMINDHWRLALEVGADGVHLGRDDGDLAEVRRLAPDIIVGASCYDELDRARRQMDAGADYIAFGAVFPSPTKPQAVHAPLALLGQARDLTEQQPRPRPAVVAIGGITPQNAVLAAQAGADAIAVITGLFEAPDIAAAARACAAPYATPSRPPAATE</sequence>
<feature type="binding site" evidence="9">
    <location>
        <position position="91"/>
    </location>
    <ligand>
        <name>Mg(2+)</name>
        <dbReference type="ChEBI" id="CHEBI:18420"/>
    </ligand>
</feature>
<feature type="domain" description="Thiamine phosphate synthase/TenI" evidence="12">
    <location>
        <begin position="10"/>
        <end position="194"/>
    </location>
</feature>
<dbReference type="Proteomes" id="UP000077037">
    <property type="component" value="Unassembled WGS sequence"/>
</dbReference>
<evidence type="ECO:0000256" key="8">
    <source>
        <dbReference type="ARBA" id="ARBA00047883"/>
    </source>
</evidence>
<comment type="pathway">
    <text evidence="1 9 11">Cofactor biosynthesis; thiamine diphosphate biosynthesis; thiamine phosphate from 4-amino-2-methyl-5-diphosphomethylpyrimidine and 4-methyl-5-(2-phosphoethyl)-thiazole: step 1/1.</text>
</comment>
<dbReference type="GO" id="GO:0005737">
    <property type="term" value="C:cytoplasm"/>
    <property type="evidence" value="ECO:0007669"/>
    <property type="project" value="TreeGrafter"/>
</dbReference>
<dbReference type="EC" id="2.5.1.3" evidence="9"/>
<evidence type="ECO:0000313" key="13">
    <source>
        <dbReference type="EMBL" id="SAI48298.1"/>
    </source>
</evidence>
<reference evidence="13 14" key="1">
    <citation type="submission" date="2016-03" db="EMBL/GenBank/DDBJ databases">
        <authorList>
            <consortium name="Pathogen Informatics"/>
        </authorList>
    </citation>
    <scope>NUCLEOTIDE SEQUENCE [LARGE SCALE GENOMIC DNA]</scope>
    <source>
        <strain evidence="13 14">NCTC13364</strain>
    </source>
</reference>
<evidence type="ECO:0000256" key="10">
    <source>
        <dbReference type="RuleBase" id="RU003826"/>
    </source>
</evidence>
<feature type="binding site" evidence="9">
    <location>
        <begin position="136"/>
        <end position="138"/>
    </location>
    <ligand>
        <name>2-[(2R,5Z)-2-carboxy-4-methylthiazol-5(2H)-ylidene]ethyl phosphate</name>
        <dbReference type="ChEBI" id="CHEBI:62899"/>
    </ligand>
</feature>
<feature type="binding site" evidence="9">
    <location>
        <begin position="192"/>
        <end position="193"/>
    </location>
    <ligand>
        <name>2-[(2R,5Z)-2-carboxy-4-methylthiazol-5(2H)-ylidene]ethyl phosphate</name>
        <dbReference type="ChEBI" id="CHEBI:62899"/>
    </ligand>
</feature>
<comment type="function">
    <text evidence="9">Condenses 4-methyl-5-(beta-hydroxyethyl)thiazole monophosphate (THZ-P) and 2-methyl-4-amino-5-hydroxymethyl pyrimidine pyrophosphate (HMP-PP) to form thiamine monophosphate (TMP).</text>
</comment>
<evidence type="ECO:0000256" key="1">
    <source>
        <dbReference type="ARBA" id="ARBA00005165"/>
    </source>
</evidence>
<dbReference type="Pfam" id="PF02581">
    <property type="entry name" value="TMP-TENI"/>
    <property type="match status" value="1"/>
</dbReference>
<dbReference type="EMBL" id="FKBS01000025">
    <property type="protein sequence ID" value="SAI48298.1"/>
    <property type="molecule type" value="Genomic_DNA"/>
</dbReference>
<evidence type="ECO:0000259" key="12">
    <source>
        <dbReference type="Pfam" id="PF02581"/>
    </source>
</evidence>
<dbReference type="UniPathway" id="UPA00060">
    <property type="reaction ID" value="UER00141"/>
</dbReference>
<dbReference type="OrthoDB" id="9810880at2"/>
<accession>A0A157QRN5</accession>
<comment type="catalytic activity">
    <reaction evidence="7 9 10">
        <text>2-(2-carboxy-4-methylthiazol-5-yl)ethyl phosphate + 4-amino-2-methyl-5-(diphosphooxymethyl)pyrimidine + 2 H(+) = thiamine phosphate + CO2 + diphosphate</text>
        <dbReference type="Rhea" id="RHEA:47848"/>
        <dbReference type="ChEBI" id="CHEBI:15378"/>
        <dbReference type="ChEBI" id="CHEBI:16526"/>
        <dbReference type="ChEBI" id="CHEBI:33019"/>
        <dbReference type="ChEBI" id="CHEBI:37575"/>
        <dbReference type="ChEBI" id="CHEBI:57841"/>
        <dbReference type="ChEBI" id="CHEBI:62890"/>
        <dbReference type="EC" id="2.5.1.3"/>
    </reaction>
</comment>
<evidence type="ECO:0000256" key="5">
    <source>
        <dbReference type="ARBA" id="ARBA00022977"/>
    </source>
</evidence>
<dbReference type="InterPro" id="IPR036206">
    <property type="entry name" value="ThiamineP_synth_sf"/>
</dbReference>
<keyword evidence="3 9" id="KW-0479">Metal-binding</keyword>
<comment type="catalytic activity">
    <reaction evidence="6 9 10">
        <text>4-methyl-5-(2-phosphooxyethyl)-thiazole + 4-amino-2-methyl-5-(diphosphooxymethyl)pyrimidine + H(+) = thiamine phosphate + diphosphate</text>
        <dbReference type="Rhea" id="RHEA:22328"/>
        <dbReference type="ChEBI" id="CHEBI:15378"/>
        <dbReference type="ChEBI" id="CHEBI:33019"/>
        <dbReference type="ChEBI" id="CHEBI:37575"/>
        <dbReference type="ChEBI" id="CHEBI:57841"/>
        <dbReference type="ChEBI" id="CHEBI:58296"/>
        <dbReference type="EC" id="2.5.1.3"/>
    </reaction>
</comment>
<dbReference type="GO" id="GO:0009229">
    <property type="term" value="P:thiamine diphosphate biosynthetic process"/>
    <property type="evidence" value="ECO:0007669"/>
    <property type="project" value="UniProtKB-UniRule"/>
</dbReference>
<feature type="binding site" evidence="9">
    <location>
        <position position="109"/>
    </location>
    <ligand>
        <name>4-amino-2-methyl-5-(diphosphooxymethyl)pyrimidine</name>
        <dbReference type="ChEBI" id="CHEBI:57841"/>
    </ligand>
</feature>
<feature type="binding site" evidence="9">
    <location>
        <position position="72"/>
    </location>
    <ligand>
        <name>Mg(2+)</name>
        <dbReference type="ChEBI" id="CHEBI:18420"/>
    </ligand>
</feature>
<dbReference type="InterPro" id="IPR022998">
    <property type="entry name" value="ThiamineP_synth_TenI"/>
</dbReference>
<evidence type="ECO:0000256" key="4">
    <source>
        <dbReference type="ARBA" id="ARBA00022842"/>
    </source>
</evidence>
<keyword evidence="4 9" id="KW-0460">Magnesium</keyword>
<organism evidence="13 14">
    <name type="scientific">Bordetella ansorpii</name>
    <dbReference type="NCBI Taxonomy" id="288768"/>
    <lineage>
        <taxon>Bacteria</taxon>
        <taxon>Pseudomonadati</taxon>
        <taxon>Pseudomonadota</taxon>
        <taxon>Betaproteobacteria</taxon>
        <taxon>Burkholderiales</taxon>
        <taxon>Alcaligenaceae</taxon>
        <taxon>Bordetella</taxon>
    </lineage>
</organism>
<dbReference type="NCBIfam" id="TIGR00693">
    <property type="entry name" value="thiE"/>
    <property type="match status" value="1"/>
</dbReference>
<comment type="cofactor">
    <cofactor evidence="9">
        <name>Mg(2+)</name>
        <dbReference type="ChEBI" id="CHEBI:18420"/>
    </cofactor>
    <text evidence="9">Binds 1 Mg(2+) ion per subunit.</text>
</comment>
<dbReference type="AlphaFoldDB" id="A0A157QRN5"/>
<dbReference type="GO" id="GO:0000287">
    <property type="term" value="F:magnesium ion binding"/>
    <property type="evidence" value="ECO:0007669"/>
    <property type="project" value="UniProtKB-UniRule"/>
</dbReference>
<gene>
    <name evidence="13" type="primary">thiE_1</name>
    <name evidence="9" type="synonym">thiE</name>
    <name evidence="13" type="ORF">SAMEA1982600_03917</name>
</gene>
<evidence type="ECO:0000256" key="11">
    <source>
        <dbReference type="RuleBase" id="RU004253"/>
    </source>
</evidence>
<evidence type="ECO:0000256" key="3">
    <source>
        <dbReference type="ARBA" id="ARBA00022723"/>
    </source>
</evidence>
<dbReference type="HAMAP" id="MF_00097">
    <property type="entry name" value="TMP_synthase"/>
    <property type="match status" value="1"/>
</dbReference>
<dbReference type="SUPFAM" id="SSF51391">
    <property type="entry name" value="Thiamin phosphate synthase"/>
    <property type="match status" value="1"/>
</dbReference>
<dbReference type="GO" id="GO:0009228">
    <property type="term" value="P:thiamine biosynthetic process"/>
    <property type="evidence" value="ECO:0007669"/>
    <property type="project" value="UniProtKB-KW"/>
</dbReference>
<comment type="catalytic activity">
    <reaction evidence="8 9 10">
        <text>2-[(2R,5Z)-2-carboxy-4-methylthiazol-5(2H)-ylidene]ethyl phosphate + 4-amino-2-methyl-5-(diphosphooxymethyl)pyrimidine + 2 H(+) = thiamine phosphate + CO2 + diphosphate</text>
        <dbReference type="Rhea" id="RHEA:47844"/>
        <dbReference type="ChEBI" id="CHEBI:15378"/>
        <dbReference type="ChEBI" id="CHEBI:16526"/>
        <dbReference type="ChEBI" id="CHEBI:33019"/>
        <dbReference type="ChEBI" id="CHEBI:37575"/>
        <dbReference type="ChEBI" id="CHEBI:57841"/>
        <dbReference type="ChEBI" id="CHEBI:62899"/>
        <dbReference type="EC" id="2.5.1.3"/>
    </reaction>
</comment>
<feature type="binding site" evidence="9">
    <location>
        <position position="172"/>
    </location>
    <ligand>
        <name>2-[(2R,5Z)-2-carboxy-4-methylthiazol-5(2H)-ylidene]ethyl phosphate</name>
        <dbReference type="ChEBI" id="CHEBI:62899"/>
    </ligand>
</feature>
<dbReference type="GO" id="GO:0004789">
    <property type="term" value="F:thiamine-phosphate diphosphorylase activity"/>
    <property type="evidence" value="ECO:0007669"/>
    <property type="project" value="UniProtKB-UniRule"/>
</dbReference>
<dbReference type="Gene3D" id="3.20.20.70">
    <property type="entry name" value="Aldolase class I"/>
    <property type="match status" value="1"/>
</dbReference>
<protein>
    <recommendedName>
        <fullName evidence="9">Thiamine-phosphate synthase</fullName>
        <shortName evidence="9">TP synthase</shortName>
        <shortName evidence="9">TPS</shortName>
        <ecNumber evidence="9">2.5.1.3</ecNumber>
    </recommendedName>
    <alternativeName>
        <fullName evidence="9">Thiamine-phosphate pyrophosphorylase</fullName>
        <shortName evidence="9">TMP pyrophosphorylase</shortName>
        <shortName evidence="9">TMP-PPase</shortName>
    </alternativeName>
</protein>
<keyword evidence="5 9" id="KW-0784">Thiamine biosynthesis</keyword>
<evidence type="ECO:0000256" key="6">
    <source>
        <dbReference type="ARBA" id="ARBA00047334"/>
    </source>
</evidence>
<dbReference type="InterPro" id="IPR013785">
    <property type="entry name" value="Aldolase_TIM"/>
</dbReference>
<dbReference type="PANTHER" id="PTHR20857">
    <property type="entry name" value="THIAMINE-PHOSPHATE PYROPHOSPHORYLASE"/>
    <property type="match status" value="1"/>
</dbReference>